<feature type="domain" description="Major facilitator superfamily (MFS) profile" evidence="6">
    <location>
        <begin position="82"/>
        <end position="498"/>
    </location>
</feature>
<dbReference type="InterPro" id="IPR011701">
    <property type="entry name" value="MFS"/>
</dbReference>
<reference evidence="7" key="2">
    <citation type="submission" date="2023-05" db="EMBL/GenBank/DDBJ databases">
        <authorList>
            <consortium name="Lawrence Berkeley National Laboratory"/>
            <person name="Steindorff A."/>
            <person name="Hensen N."/>
            <person name="Bonometti L."/>
            <person name="Westerberg I."/>
            <person name="Brannstrom I.O."/>
            <person name="Guillou S."/>
            <person name="Cros-Aarteil S."/>
            <person name="Calhoun S."/>
            <person name="Haridas S."/>
            <person name="Kuo A."/>
            <person name="Mondo S."/>
            <person name="Pangilinan J."/>
            <person name="Riley R."/>
            <person name="Labutti K."/>
            <person name="Andreopoulos B."/>
            <person name="Lipzen A."/>
            <person name="Chen C."/>
            <person name="Yanf M."/>
            <person name="Daum C."/>
            <person name="Ng V."/>
            <person name="Clum A."/>
            <person name="Ohm R."/>
            <person name="Martin F."/>
            <person name="Silar P."/>
            <person name="Natvig D."/>
            <person name="Lalanne C."/>
            <person name="Gautier V."/>
            <person name="Ament-Velasquez S.L."/>
            <person name="Kruys A."/>
            <person name="Hutchinson M.I."/>
            <person name="Powell A.J."/>
            <person name="Barry K."/>
            <person name="Miller A.N."/>
            <person name="Grigoriev I.V."/>
            <person name="Debuchy R."/>
            <person name="Gladieux P."/>
            <person name="Thoren M.H."/>
            <person name="Johannesson H."/>
        </authorList>
    </citation>
    <scope>NUCLEOTIDE SEQUENCE</scope>
    <source>
        <strain evidence="7">CBS 141.50</strain>
    </source>
</reference>
<feature type="transmembrane region" description="Helical" evidence="5">
    <location>
        <begin position="80"/>
        <end position="104"/>
    </location>
</feature>
<feature type="transmembrane region" description="Helical" evidence="5">
    <location>
        <begin position="237"/>
        <end position="257"/>
    </location>
</feature>
<feature type="transmembrane region" description="Helical" evidence="5">
    <location>
        <begin position="473"/>
        <end position="495"/>
    </location>
</feature>
<feature type="transmembrane region" description="Helical" evidence="5">
    <location>
        <begin position="148"/>
        <end position="167"/>
    </location>
</feature>
<accession>A0AAN6VAU6</accession>
<evidence type="ECO:0000256" key="1">
    <source>
        <dbReference type="ARBA" id="ARBA00004141"/>
    </source>
</evidence>
<dbReference type="GO" id="GO:0022857">
    <property type="term" value="F:transmembrane transporter activity"/>
    <property type="evidence" value="ECO:0007669"/>
    <property type="project" value="InterPro"/>
</dbReference>
<feature type="transmembrane region" description="Helical" evidence="5">
    <location>
        <begin position="450"/>
        <end position="467"/>
    </location>
</feature>
<dbReference type="InterPro" id="IPR036259">
    <property type="entry name" value="MFS_trans_sf"/>
</dbReference>
<dbReference type="InterPro" id="IPR020846">
    <property type="entry name" value="MFS_dom"/>
</dbReference>
<dbReference type="Proteomes" id="UP001302676">
    <property type="component" value="Unassembled WGS sequence"/>
</dbReference>
<comment type="caution">
    <text evidence="7">The sequence shown here is derived from an EMBL/GenBank/DDBJ whole genome shotgun (WGS) entry which is preliminary data.</text>
</comment>
<name>A0AAN6VAU6_9PEZI</name>
<dbReference type="PANTHER" id="PTHR23502">
    <property type="entry name" value="MAJOR FACILITATOR SUPERFAMILY"/>
    <property type="match status" value="1"/>
</dbReference>
<organism evidence="7 8">
    <name type="scientific">Dichotomopilus funicola</name>
    <dbReference type="NCBI Taxonomy" id="1934379"/>
    <lineage>
        <taxon>Eukaryota</taxon>
        <taxon>Fungi</taxon>
        <taxon>Dikarya</taxon>
        <taxon>Ascomycota</taxon>
        <taxon>Pezizomycotina</taxon>
        <taxon>Sordariomycetes</taxon>
        <taxon>Sordariomycetidae</taxon>
        <taxon>Sordariales</taxon>
        <taxon>Chaetomiaceae</taxon>
        <taxon>Dichotomopilus</taxon>
    </lineage>
</organism>
<feature type="transmembrane region" description="Helical" evidence="5">
    <location>
        <begin position="116"/>
        <end position="136"/>
    </location>
</feature>
<evidence type="ECO:0000259" key="6">
    <source>
        <dbReference type="PROSITE" id="PS50850"/>
    </source>
</evidence>
<dbReference type="GO" id="GO:0005886">
    <property type="term" value="C:plasma membrane"/>
    <property type="evidence" value="ECO:0007669"/>
    <property type="project" value="TreeGrafter"/>
</dbReference>
<evidence type="ECO:0000256" key="5">
    <source>
        <dbReference type="SAM" id="Phobius"/>
    </source>
</evidence>
<dbReference type="Gene3D" id="1.20.1250.20">
    <property type="entry name" value="MFS general substrate transporter like domains"/>
    <property type="match status" value="1"/>
</dbReference>
<feature type="transmembrane region" description="Helical" evidence="5">
    <location>
        <begin position="406"/>
        <end position="429"/>
    </location>
</feature>
<evidence type="ECO:0000256" key="2">
    <source>
        <dbReference type="ARBA" id="ARBA00022692"/>
    </source>
</evidence>
<feature type="transmembrane region" description="Helical" evidence="5">
    <location>
        <begin position="379"/>
        <end position="400"/>
    </location>
</feature>
<dbReference type="EMBL" id="MU853554">
    <property type="protein sequence ID" value="KAK4148063.1"/>
    <property type="molecule type" value="Genomic_DNA"/>
</dbReference>
<feature type="transmembrane region" description="Helical" evidence="5">
    <location>
        <begin position="206"/>
        <end position="231"/>
    </location>
</feature>
<dbReference type="AlphaFoldDB" id="A0AAN6VAU6"/>
<comment type="subcellular location">
    <subcellularLocation>
        <location evidence="1">Membrane</location>
        <topology evidence="1">Multi-pass membrane protein</topology>
    </subcellularLocation>
</comment>
<dbReference type="Pfam" id="PF07690">
    <property type="entry name" value="MFS_1"/>
    <property type="match status" value="1"/>
</dbReference>
<feature type="transmembrane region" description="Helical" evidence="5">
    <location>
        <begin position="293"/>
        <end position="317"/>
    </location>
</feature>
<gene>
    <name evidence="7" type="ORF">C8A04DRAFT_33590</name>
</gene>
<feature type="transmembrane region" description="Helical" evidence="5">
    <location>
        <begin position="337"/>
        <end position="358"/>
    </location>
</feature>
<evidence type="ECO:0000256" key="3">
    <source>
        <dbReference type="ARBA" id="ARBA00022989"/>
    </source>
</evidence>
<feature type="transmembrane region" description="Helical" evidence="5">
    <location>
        <begin position="173"/>
        <end position="194"/>
    </location>
</feature>
<keyword evidence="2 5" id="KW-0812">Transmembrane</keyword>
<keyword evidence="3 5" id="KW-1133">Transmembrane helix</keyword>
<sequence length="530" mass="58031">MGPFFTRKGNLRLRGANSNPLGHHLFLTWTTSIPTAPVPPPLLDDHVSVGEHLAAAGTHASSHISIPDAVYDRFPRHRKIVIVALLSFCSFLSPVSSTSVLAATPEVAAEYGTDGTVINVVNAIYMLMMGLSPVVWGPMSEVYGRRRINQITAVLFCGCSIGTALAPNLASFFVFRVLTAFEGTAFILVGSACIGDIYRPTERATALGWFLSGTLIGPAFGPFIGGIIVTYTSWRVIFWLQTGLSGLAALFTFTPLLPETIHHRKVDDLEGYSSRQRFSVLWSMVNPTRVLRLFIYPNLITTGLASSSVVWNMYSLLTPIRYVLNPRFHLTTPMQSGLFYLAPGTGYLVGTLVGGRYADHIVKKWIVKRDGVRVPEDRLRSALPFMGAVIPACLLIYGWGVEKEVGGIPLAVITLFVQGVAQLFCFPSLNTYCLDVMQGRGAEVIAGNYFVRYLFACAATACVLPAVQGIGVGWFSTITAAFLVISTVAVQATVWRGRNWRESVDRRRRARRMGEQSIASKELDRLANRA</sequence>
<proteinExistence type="predicted"/>
<dbReference type="GeneID" id="87819127"/>
<evidence type="ECO:0000313" key="8">
    <source>
        <dbReference type="Proteomes" id="UP001302676"/>
    </source>
</evidence>
<dbReference type="FunFam" id="1.20.1250.20:FF:000354">
    <property type="entry name" value="MFS general substrate transporter"/>
    <property type="match status" value="1"/>
</dbReference>
<dbReference type="RefSeq" id="XP_062641434.1">
    <property type="nucleotide sequence ID" value="XM_062782514.1"/>
</dbReference>
<dbReference type="SUPFAM" id="SSF103473">
    <property type="entry name" value="MFS general substrate transporter"/>
    <property type="match status" value="1"/>
</dbReference>
<dbReference type="PROSITE" id="PS50850">
    <property type="entry name" value="MFS"/>
    <property type="match status" value="1"/>
</dbReference>
<protein>
    <submittedName>
        <fullName evidence="7">Dityrosine transporter 1</fullName>
    </submittedName>
</protein>
<keyword evidence="4 5" id="KW-0472">Membrane</keyword>
<keyword evidence="8" id="KW-1185">Reference proteome</keyword>
<evidence type="ECO:0000256" key="4">
    <source>
        <dbReference type="ARBA" id="ARBA00023136"/>
    </source>
</evidence>
<reference evidence="7" key="1">
    <citation type="journal article" date="2023" name="Mol. Phylogenet. Evol.">
        <title>Genome-scale phylogeny and comparative genomics of the fungal order Sordariales.</title>
        <authorList>
            <person name="Hensen N."/>
            <person name="Bonometti L."/>
            <person name="Westerberg I."/>
            <person name="Brannstrom I.O."/>
            <person name="Guillou S."/>
            <person name="Cros-Aarteil S."/>
            <person name="Calhoun S."/>
            <person name="Haridas S."/>
            <person name="Kuo A."/>
            <person name="Mondo S."/>
            <person name="Pangilinan J."/>
            <person name="Riley R."/>
            <person name="LaButti K."/>
            <person name="Andreopoulos B."/>
            <person name="Lipzen A."/>
            <person name="Chen C."/>
            <person name="Yan M."/>
            <person name="Daum C."/>
            <person name="Ng V."/>
            <person name="Clum A."/>
            <person name="Steindorff A."/>
            <person name="Ohm R.A."/>
            <person name="Martin F."/>
            <person name="Silar P."/>
            <person name="Natvig D.O."/>
            <person name="Lalanne C."/>
            <person name="Gautier V."/>
            <person name="Ament-Velasquez S.L."/>
            <person name="Kruys A."/>
            <person name="Hutchinson M.I."/>
            <person name="Powell A.J."/>
            <person name="Barry K."/>
            <person name="Miller A.N."/>
            <person name="Grigoriev I.V."/>
            <person name="Debuchy R."/>
            <person name="Gladieux P."/>
            <person name="Hiltunen Thoren M."/>
            <person name="Johannesson H."/>
        </authorList>
    </citation>
    <scope>NUCLEOTIDE SEQUENCE</scope>
    <source>
        <strain evidence="7">CBS 141.50</strain>
    </source>
</reference>
<dbReference type="PANTHER" id="PTHR23502:SF64">
    <property type="entry name" value="TRANSPORTER, PUTATIVE (AFU_ORTHOLOGUE AFUA_3G11760)-RELATED"/>
    <property type="match status" value="1"/>
</dbReference>
<evidence type="ECO:0000313" key="7">
    <source>
        <dbReference type="EMBL" id="KAK4148063.1"/>
    </source>
</evidence>